<dbReference type="InterPro" id="IPR000683">
    <property type="entry name" value="Gfo/Idh/MocA-like_OxRdtase_N"/>
</dbReference>
<dbReference type="AlphaFoldDB" id="A0A382Z6Z9"/>
<gene>
    <name evidence="3" type="ORF">METZ01_LOCUS444130</name>
</gene>
<dbReference type="PANTHER" id="PTHR43818">
    <property type="entry name" value="BCDNA.GH03377"/>
    <property type="match status" value="1"/>
</dbReference>
<evidence type="ECO:0000256" key="1">
    <source>
        <dbReference type="ARBA" id="ARBA00023002"/>
    </source>
</evidence>
<dbReference type="SUPFAM" id="SSF51735">
    <property type="entry name" value="NAD(P)-binding Rossmann-fold domains"/>
    <property type="match status" value="1"/>
</dbReference>
<evidence type="ECO:0000259" key="2">
    <source>
        <dbReference type="Pfam" id="PF01408"/>
    </source>
</evidence>
<feature type="domain" description="Gfo/Idh/MocA-like oxidoreductase N-terminal" evidence="2">
    <location>
        <begin position="6"/>
        <end position="124"/>
    </location>
</feature>
<sequence length="126" mass="13710">MTKTYRVAILGCRGRGTAAARGYHAHPRTEVIGLCDLVPELLNTLGDELGVDARYDDLDAMIRETAPDIVAIPTGTEFHHDLAMRVLEHGVHIDIEKPLCVDLIQADEVIARAAAKGVRIAVHHQG</sequence>
<dbReference type="InterPro" id="IPR050463">
    <property type="entry name" value="Gfo/Idh/MocA_oxidrdct_glycsds"/>
</dbReference>
<dbReference type="EMBL" id="UINC01181540">
    <property type="protein sequence ID" value="SVD91276.1"/>
    <property type="molecule type" value="Genomic_DNA"/>
</dbReference>
<keyword evidence="1" id="KW-0560">Oxidoreductase</keyword>
<organism evidence="3">
    <name type="scientific">marine metagenome</name>
    <dbReference type="NCBI Taxonomy" id="408172"/>
    <lineage>
        <taxon>unclassified sequences</taxon>
        <taxon>metagenomes</taxon>
        <taxon>ecological metagenomes</taxon>
    </lineage>
</organism>
<proteinExistence type="predicted"/>
<feature type="non-terminal residue" evidence="3">
    <location>
        <position position="126"/>
    </location>
</feature>
<dbReference type="GO" id="GO:0000166">
    <property type="term" value="F:nucleotide binding"/>
    <property type="evidence" value="ECO:0007669"/>
    <property type="project" value="InterPro"/>
</dbReference>
<protein>
    <recommendedName>
        <fullName evidence="2">Gfo/Idh/MocA-like oxidoreductase N-terminal domain-containing protein</fullName>
    </recommendedName>
</protein>
<dbReference type="GO" id="GO:0016491">
    <property type="term" value="F:oxidoreductase activity"/>
    <property type="evidence" value="ECO:0007669"/>
    <property type="project" value="UniProtKB-KW"/>
</dbReference>
<accession>A0A382Z6Z9</accession>
<dbReference type="PANTHER" id="PTHR43818:SF11">
    <property type="entry name" value="BCDNA.GH03377"/>
    <property type="match status" value="1"/>
</dbReference>
<dbReference type="InterPro" id="IPR036291">
    <property type="entry name" value="NAD(P)-bd_dom_sf"/>
</dbReference>
<dbReference type="Gene3D" id="3.40.50.720">
    <property type="entry name" value="NAD(P)-binding Rossmann-like Domain"/>
    <property type="match status" value="1"/>
</dbReference>
<reference evidence="3" key="1">
    <citation type="submission" date="2018-05" db="EMBL/GenBank/DDBJ databases">
        <authorList>
            <person name="Lanie J.A."/>
            <person name="Ng W.-L."/>
            <person name="Kazmierczak K.M."/>
            <person name="Andrzejewski T.M."/>
            <person name="Davidsen T.M."/>
            <person name="Wayne K.J."/>
            <person name="Tettelin H."/>
            <person name="Glass J.I."/>
            <person name="Rusch D."/>
            <person name="Podicherti R."/>
            <person name="Tsui H.-C.T."/>
            <person name="Winkler M.E."/>
        </authorList>
    </citation>
    <scope>NUCLEOTIDE SEQUENCE</scope>
</reference>
<evidence type="ECO:0000313" key="3">
    <source>
        <dbReference type="EMBL" id="SVD91276.1"/>
    </source>
</evidence>
<name>A0A382Z6Z9_9ZZZZ</name>
<dbReference type="Pfam" id="PF01408">
    <property type="entry name" value="GFO_IDH_MocA"/>
    <property type="match status" value="1"/>
</dbReference>